<feature type="compositionally biased region" description="Acidic residues" evidence="1">
    <location>
        <begin position="319"/>
        <end position="339"/>
    </location>
</feature>
<feature type="compositionally biased region" description="Low complexity" evidence="1">
    <location>
        <begin position="213"/>
        <end position="236"/>
    </location>
</feature>
<dbReference type="EMBL" id="PYSW02000023">
    <property type="protein sequence ID" value="KAG2382455.1"/>
    <property type="molecule type" value="Genomic_DNA"/>
</dbReference>
<feature type="compositionally biased region" description="Basic and acidic residues" evidence="1">
    <location>
        <begin position="171"/>
        <end position="180"/>
    </location>
</feature>
<evidence type="ECO:0000313" key="3">
    <source>
        <dbReference type="Proteomes" id="UP000816034"/>
    </source>
</evidence>
<keyword evidence="3" id="KW-1185">Reference proteome</keyword>
<dbReference type="Proteomes" id="UP000816034">
    <property type="component" value="Unassembled WGS sequence"/>
</dbReference>
<organism evidence="2 3">
    <name type="scientific">Naegleria lovaniensis</name>
    <name type="common">Amoeba</name>
    <dbReference type="NCBI Taxonomy" id="51637"/>
    <lineage>
        <taxon>Eukaryota</taxon>
        <taxon>Discoba</taxon>
        <taxon>Heterolobosea</taxon>
        <taxon>Tetramitia</taxon>
        <taxon>Eutetramitia</taxon>
        <taxon>Vahlkampfiidae</taxon>
        <taxon>Naegleria</taxon>
    </lineage>
</organism>
<feature type="compositionally biased region" description="Acidic residues" evidence="1">
    <location>
        <begin position="346"/>
        <end position="361"/>
    </location>
</feature>
<feature type="region of interest" description="Disordered" evidence="1">
    <location>
        <begin position="171"/>
        <end position="365"/>
    </location>
</feature>
<feature type="compositionally biased region" description="Low complexity" evidence="1">
    <location>
        <begin position="267"/>
        <end position="284"/>
    </location>
</feature>
<accession>A0AA88GQX8</accession>
<protein>
    <submittedName>
        <fullName evidence="2">Uncharacterized protein</fullName>
    </submittedName>
</protein>
<dbReference type="GeneID" id="68097490"/>
<sequence length="420" mass="48425">MQKHLRLNVRVIVDGFSLSVPSPSTTDLNSSLSISLLEKVNPFYRKLHLDNSNRSSSLQLSNPRNLRCIVSEQASLNDIKQTICKQYQMVFYERSDDSTPFEDTTFFTISRIYNERGIEMGLWNSHLKCSDIFNDEQVIYVKLDCVRRNGLKLKDQYMEVSLWLSPEKENVMNHRNEKDASPSNMMDYETPKKRKTVESTPGSKKQKLTSPISTSVTKTAATSQTSTTLETSQLSSDSEHDDSVASNSEDERDIISPEVTPKKKIVTRQTTLKTTSTSAPTTRKQAVKTEAIKTRSKIKQEEQKKPIKKQTESIYISDEATEEEEEPVTDKEEEQEQQEENTTKEDESEEESEEEENEDMTAEQYAKYYANLKPWLKQNMVNGKFKNDSQYQKFRDSFKLLSPNHQAEILEYIKELKGVH</sequence>
<evidence type="ECO:0000313" key="2">
    <source>
        <dbReference type="EMBL" id="KAG2382455.1"/>
    </source>
</evidence>
<reference evidence="2 3" key="1">
    <citation type="journal article" date="2018" name="BMC Genomics">
        <title>The genome of Naegleria lovaniensis, the basis for a comparative approach to unravel pathogenicity factors of the human pathogenic amoeba N. fowleri.</title>
        <authorList>
            <person name="Liechti N."/>
            <person name="Schurch N."/>
            <person name="Bruggmann R."/>
            <person name="Wittwer M."/>
        </authorList>
    </citation>
    <scope>NUCLEOTIDE SEQUENCE [LARGE SCALE GENOMIC DNA]</scope>
    <source>
        <strain evidence="2 3">ATCC 30569</strain>
    </source>
</reference>
<feature type="compositionally biased region" description="Polar residues" evidence="1">
    <location>
        <begin position="198"/>
        <end position="212"/>
    </location>
</feature>
<feature type="compositionally biased region" description="Basic and acidic residues" evidence="1">
    <location>
        <begin position="290"/>
        <end position="311"/>
    </location>
</feature>
<dbReference type="AlphaFoldDB" id="A0AA88GQX8"/>
<proteinExistence type="predicted"/>
<evidence type="ECO:0000256" key="1">
    <source>
        <dbReference type="SAM" id="MobiDB-lite"/>
    </source>
</evidence>
<name>A0AA88GQX8_NAELO</name>
<dbReference type="RefSeq" id="XP_044548134.1">
    <property type="nucleotide sequence ID" value="XM_044694741.1"/>
</dbReference>
<gene>
    <name evidence="2" type="ORF">C9374_005035</name>
</gene>
<comment type="caution">
    <text evidence="2">The sequence shown here is derived from an EMBL/GenBank/DDBJ whole genome shotgun (WGS) entry which is preliminary data.</text>
</comment>